<evidence type="ECO:0000256" key="6">
    <source>
        <dbReference type="ARBA" id="ARBA00022840"/>
    </source>
</evidence>
<name>A0A1R2BHQ1_9CILI</name>
<dbReference type="Gene3D" id="1.10.510.10">
    <property type="entry name" value="Transferase(Phosphotransferase) domain 1"/>
    <property type="match status" value="1"/>
</dbReference>
<dbReference type="SMART" id="SM00220">
    <property type="entry name" value="S_TKc"/>
    <property type="match status" value="1"/>
</dbReference>
<keyword evidence="5" id="KW-0418">Kinase</keyword>
<feature type="domain" description="Protein kinase" evidence="10">
    <location>
        <begin position="88"/>
        <end position="345"/>
    </location>
</feature>
<dbReference type="PANTHER" id="PTHR24345">
    <property type="entry name" value="SERINE/THREONINE-PROTEIN KINASE PLK"/>
    <property type="match status" value="1"/>
</dbReference>
<dbReference type="SUPFAM" id="SSF56112">
    <property type="entry name" value="Protein kinase-like (PK-like)"/>
    <property type="match status" value="1"/>
</dbReference>
<dbReference type="Proteomes" id="UP000187209">
    <property type="component" value="Unassembled WGS sequence"/>
</dbReference>
<protein>
    <recommendedName>
        <fullName evidence="10">Protein kinase domain-containing protein</fullName>
    </recommendedName>
</protein>
<dbReference type="Pfam" id="PF00069">
    <property type="entry name" value="Pkinase"/>
    <property type="match status" value="1"/>
</dbReference>
<evidence type="ECO:0000256" key="5">
    <source>
        <dbReference type="ARBA" id="ARBA00022777"/>
    </source>
</evidence>
<comment type="caution">
    <text evidence="11">The sequence shown here is derived from an EMBL/GenBank/DDBJ whole genome shotgun (WGS) entry which is preliminary data.</text>
</comment>
<dbReference type="FunFam" id="3.30.200.20:FF:000042">
    <property type="entry name" value="Aurora kinase A"/>
    <property type="match status" value="1"/>
</dbReference>
<evidence type="ECO:0000256" key="2">
    <source>
        <dbReference type="ARBA" id="ARBA00022527"/>
    </source>
</evidence>
<dbReference type="OrthoDB" id="6513151at2759"/>
<gene>
    <name evidence="11" type="ORF">SteCoe_24388</name>
</gene>
<evidence type="ECO:0000256" key="9">
    <source>
        <dbReference type="SAM" id="MobiDB-lite"/>
    </source>
</evidence>
<dbReference type="PROSITE" id="PS00107">
    <property type="entry name" value="PROTEIN_KINASE_ATP"/>
    <property type="match status" value="1"/>
</dbReference>
<dbReference type="EMBL" id="MPUH01000640">
    <property type="protein sequence ID" value="OMJ76292.1"/>
    <property type="molecule type" value="Genomic_DNA"/>
</dbReference>
<evidence type="ECO:0000256" key="4">
    <source>
        <dbReference type="ARBA" id="ARBA00022741"/>
    </source>
</evidence>
<evidence type="ECO:0000313" key="11">
    <source>
        <dbReference type="EMBL" id="OMJ76292.1"/>
    </source>
</evidence>
<keyword evidence="6 7" id="KW-0067">ATP-binding</keyword>
<feature type="binding site" evidence="7">
    <location>
        <position position="117"/>
    </location>
    <ligand>
        <name>ATP</name>
        <dbReference type="ChEBI" id="CHEBI:30616"/>
    </ligand>
</feature>
<feature type="compositionally biased region" description="Basic and acidic residues" evidence="9">
    <location>
        <begin position="414"/>
        <end position="425"/>
    </location>
</feature>
<organism evidence="11 12">
    <name type="scientific">Stentor coeruleus</name>
    <dbReference type="NCBI Taxonomy" id="5963"/>
    <lineage>
        <taxon>Eukaryota</taxon>
        <taxon>Sar</taxon>
        <taxon>Alveolata</taxon>
        <taxon>Ciliophora</taxon>
        <taxon>Postciliodesmatophora</taxon>
        <taxon>Heterotrichea</taxon>
        <taxon>Heterotrichida</taxon>
        <taxon>Stentoridae</taxon>
        <taxon>Stentor</taxon>
    </lineage>
</organism>
<evidence type="ECO:0000256" key="1">
    <source>
        <dbReference type="ARBA" id="ARBA00011245"/>
    </source>
</evidence>
<dbReference type="InterPro" id="IPR008271">
    <property type="entry name" value="Ser/Thr_kinase_AS"/>
</dbReference>
<dbReference type="PROSITE" id="PS00108">
    <property type="entry name" value="PROTEIN_KINASE_ST"/>
    <property type="match status" value="1"/>
</dbReference>
<evidence type="ECO:0000313" key="12">
    <source>
        <dbReference type="Proteomes" id="UP000187209"/>
    </source>
</evidence>
<sequence length="438" mass="49854">MESHNITVILNENIEKSCEVLIHKRKSIREILSDCKEKLIIPSHIKCKLYDSRGGELSDDDIEFMNPDEPLFISQGKKFNKSSSLAVYEKISTLGVGGFGSVHLYEHKVTKKLVAIKFIDLYRIISPEDVKRVYTEIGVLRKLKHSSIVDLIDTFDCDDKICFVMEYCSGGELKDYLQKNHPLPEEKIYDLACQISEAIRYCHNSAVIHRDLKLENILFTDKSYKSLKIVDFGISSIYSLGVSGERSDAGSLLYIAPEVLSGVDNRANIALDVWSMGCIFYALVTGVLPFAAATREEIVKKILKCEYAELGPNIPKPWHKLIKAMLRKVPSKRWNLVKITEHLMKYKHTLSGFASSDSEEAIKTEERKEILQVKNETPRGRVVVKKPMMFPRIDARVSKNNLGQRKSPLTAARPRLEKESPEKRANRSFVASPRKYTQ</sequence>
<proteinExistence type="inferred from homology"/>
<comment type="subunit">
    <text evidence="1">Monomer.</text>
</comment>
<dbReference type="InterPro" id="IPR011009">
    <property type="entry name" value="Kinase-like_dom_sf"/>
</dbReference>
<evidence type="ECO:0000256" key="7">
    <source>
        <dbReference type="PROSITE-ProRule" id="PRU10141"/>
    </source>
</evidence>
<keyword evidence="3" id="KW-0808">Transferase</keyword>
<dbReference type="PROSITE" id="PS50011">
    <property type="entry name" value="PROTEIN_KINASE_DOM"/>
    <property type="match status" value="1"/>
</dbReference>
<accession>A0A1R2BHQ1</accession>
<feature type="region of interest" description="Disordered" evidence="9">
    <location>
        <begin position="394"/>
        <end position="438"/>
    </location>
</feature>
<dbReference type="InterPro" id="IPR000719">
    <property type="entry name" value="Prot_kinase_dom"/>
</dbReference>
<keyword evidence="4 7" id="KW-0547">Nucleotide-binding</keyword>
<evidence type="ECO:0000259" key="10">
    <source>
        <dbReference type="PROSITE" id="PS50011"/>
    </source>
</evidence>
<evidence type="ECO:0000256" key="3">
    <source>
        <dbReference type="ARBA" id="ARBA00022679"/>
    </source>
</evidence>
<dbReference type="GO" id="GO:0005524">
    <property type="term" value="F:ATP binding"/>
    <property type="evidence" value="ECO:0007669"/>
    <property type="project" value="UniProtKB-UniRule"/>
</dbReference>
<dbReference type="AlphaFoldDB" id="A0A1R2BHQ1"/>
<reference evidence="11 12" key="1">
    <citation type="submission" date="2016-11" db="EMBL/GenBank/DDBJ databases">
        <title>The macronuclear genome of Stentor coeruleus: a giant cell with tiny introns.</title>
        <authorList>
            <person name="Slabodnick M."/>
            <person name="Ruby J.G."/>
            <person name="Reiff S.B."/>
            <person name="Swart E.C."/>
            <person name="Gosai S."/>
            <person name="Prabakaran S."/>
            <person name="Witkowska E."/>
            <person name="Larue G.E."/>
            <person name="Fisher S."/>
            <person name="Freeman R.M."/>
            <person name="Gunawardena J."/>
            <person name="Chu W."/>
            <person name="Stover N.A."/>
            <person name="Gregory B.D."/>
            <person name="Nowacki M."/>
            <person name="Derisi J."/>
            <person name="Roy S.W."/>
            <person name="Marshall W.F."/>
            <person name="Sood P."/>
        </authorList>
    </citation>
    <scope>NUCLEOTIDE SEQUENCE [LARGE SCALE GENOMIC DNA]</scope>
    <source>
        <strain evidence="11">WM001</strain>
    </source>
</reference>
<keyword evidence="2 8" id="KW-0723">Serine/threonine-protein kinase</keyword>
<dbReference type="GO" id="GO:0005634">
    <property type="term" value="C:nucleus"/>
    <property type="evidence" value="ECO:0007669"/>
    <property type="project" value="TreeGrafter"/>
</dbReference>
<dbReference type="GO" id="GO:0004674">
    <property type="term" value="F:protein serine/threonine kinase activity"/>
    <property type="evidence" value="ECO:0007669"/>
    <property type="project" value="UniProtKB-KW"/>
</dbReference>
<comment type="similarity">
    <text evidence="8">Belongs to the protein kinase superfamily.</text>
</comment>
<dbReference type="PANTHER" id="PTHR24345:SF91">
    <property type="entry name" value="SERINE_THREONINE-PROTEIN KINASE PLK4"/>
    <property type="match status" value="1"/>
</dbReference>
<dbReference type="InterPro" id="IPR017441">
    <property type="entry name" value="Protein_kinase_ATP_BS"/>
</dbReference>
<evidence type="ECO:0000256" key="8">
    <source>
        <dbReference type="RuleBase" id="RU000304"/>
    </source>
</evidence>
<dbReference type="FunFam" id="1.10.510.10:FF:000571">
    <property type="entry name" value="Maternal embryonic leucine zipper kinase"/>
    <property type="match status" value="1"/>
</dbReference>
<keyword evidence="12" id="KW-1185">Reference proteome</keyword>